<dbReference type="Pfam" id="PF01636">
    <property type="entry name" value="APH"/>
    <property type="match status" value="1"/>
</dbReference>
<dbReference type="InterPro" id="IPR002575">
    <property type="entry name" value="Aminoglycoside_PTrfase"/>
</dbReference>
<organism evidence="2 3">
    <name type="scientific">Fertoeibacter niger</name>
    <dbReference type="NCBI Taxonomy" id="2656921"/>
    <lineage>
        <taxon>Bacteria</taxon>
        <taxon>Pseudomonadati</taxon>
        <taxon>Pseudomonadota</taxon>
        <taxon>Alphaproteobacteria</taxon>
        <taxon>Rhodobacterales</taxon>
        <taxon>Paracoccaceae</taxon>
        <taxon>Fertoeibacter</taxon>
    </lineage>
</organism>
<gene>
    <name evidence="2" type="ORF">GEU84_010960</name>
</gene>
<dbReference type="Gene3D" id="3.90.1200.10">
    <property type="match status" value="1"/>
</dbReference>
<evidence type="ECO:0000313" key="2">
    <source>
        <dbReference type="EMBL" id="NUB44906.1"/>
    </source>
</evidence>
<dbReference type="Proteomes" id="UP000484076">
    <property type="component" value="Unassembled WGS sequence"/>
</dbReference>
<sequence>MPLTQASICGDPPPAALVRAVLGALPDLAGENWQPLAGGRSNRVWRLGSVVVKLYDRAAASPLFPNDACAEAGALVRLGPHGLAPRLCAAGEGWVCYTHVAGRPWSGDPAPVAALLAKVHAFSGSGFRQVGSGHAALVGQGRAMLAACQGALPPPPAGDVPPVVRPCLIHGDVVAGNVIAGPQGVMLIDWQCPAEGDAAEDLAAFLSPAMQMLYRGRVLDSGQQAAFLAACPPLLAARYRALAPAFHWRMAAHCLWKAERGAVDYAAAIALELAALARSVEANAHEISQI</sequence>
<comment type="caution">
    <text evidence="2">The sequence shown here is derived from an EMBL/GenBank/DDBJ whole genome shotgun (WGS) entry which is preliminary data.</text>
</comment>
<accession>A0A8X8H0K7</accession>
<evidence type="ECO:0000259" key="1">
    <source>
        <dbReference type="Pfam" id="PF01636"/>
    </source>
</evidence>
<proteinExistence type="predicted"/>
<dbReference type="EMBL" id="WHUT02000005">
    <property type="protein sequence ID" value="NUB44906.1"/>
    <property type="molecule type" value="Genomic_DNA"/>
</dbReference>
<feature type="domain" description="Aminoglycoside phosphotransferase" evidence="1">
    <location>
        <begin position="33"/>
        <end position="226"/>
    </location>
</feature>
<dbReference type="RefSeq" id="WP_174539778.1">
    <property type="nucleotide sequence ID" value="NZ_WHUT02000005.1"/>
</dbReference>
<name>A0A8X8H0K7_9RHOB</name>
<evidence type="ECO:0000313" key="3">
    <source>
        <dbReference type="Proteomes" id="UP000484076"/>
    </source>
</evidence>
<keyword evidence="3" id="KW-1185">Reference proteome</keyword>
<protein>
    <submittedName>
        <fullName evidence="2">Aminoglycoside phosphotransferase family protein</fullName>
    </submittedName>
</protein>
<reference evidence="2" key="1">
    <citation type="submission" date="2020-05" db="EMBL/GenBank/DDBJ databases">
        <title>Fertoebacter nigrum gen. nov., sp. nov., a new member of the family Rhodobacteraceae.</title>
        <authorList>
            <person name="Szuroczki S."/>
            <person name="Abbaszade G."/>
            <person name="Buni D."/>
            <person name="Schumann P."/>
            <person name="Toth E."/>
        </authorList>
    </citation>
    <scope>NUCLEOTIDE SEQUENCE</scope>
    <source>
        <strain evidence="2">RG-N-1a</strain>
    </source>
</reference>
<dbReference type="AlphaFoldDB" id="A0A8X8H0K7"/>
<dbReference type="InterPro" id="IPR011009">
    <property type="entry name" value="Kinase-like_dom_sf"/>
</dbReference>
<dbReference type="SUPFAM" id="SSF56112">
    <property type="entry name" value="Protein kinase-like (PK-like)"/>
    <property type="match status" value="1"/>
</dbReference>